<dbReference type="EMBL" id="LQYT01000043">
    <property type="protein sequence ID" value="KYD19199.1"/>
    <property type="molecule type" value="Genomic_DNA"/>
</dbReference>
<dbReference type="STRING" id="301148.B4135_2123"/>
<reference evidence="1 2" key="1">
    <citation type="submission" date="2016-01" db="EMBL/GenBank/DDBJ databases">
        <title>Draft Genome Sequences of Seven Thermophilic Sporeformers Isolated from Foods.</title>
        <authorList>
            <person name="Berendsen E.M."/>
            <person name="Wells-Bennik M.H."/>
            <person name="Krawcyk A.O."/>
            <person name="De Jong A."/>
            <person name="Holsappel S."/>
            <person name="Eijlander R.T."/>
            <person name="Kuipers O.P."/>
        </authorList>
    </citation>
    <scope>NUCLEOTIDE SEQUENCE [LARGE SCALE GENOMIC DNA]</scope>
    <source>
        <strain evidence="1 2">B4135</strain>
    </source>
</reference>
<proteinExistence type="predicted"/>
<gene>
    <name evidence="1" type="ORF">B4135_2123</name>
</gene>
<sequence>MNGAAFIALEKANLSPFAAWHGRPFRPLAEIEGSLFAGQAR</sequence>
<dbReference type="Proteomes" id="UP000075683">
    <property type="component" value="Unassembled WGS sequence"/>
</dbReference>
<organism evidence="1 2">
    <name type="scientific">Caldibacillus debilis</name>
    <dbReference type="NCBI Taxonomy" id="301148"/>
    <lineage>
        <taxon>Bacteria</taxon>
        <taxon>Bacillati</taxon>
        <taxon>Bacillota</taxon>
        <taxon>Bacilli</taxon>
        <taxon>Bacillales</taxon>
        <taxon>Bacillaceae</taxon>
        <taxon>Caldibacillus</taxon>
    </lineage>
</organism>
<comment type="caution">
    <text evidence="1">The sequence shown here is derived from an EMBL/GenBank/DDBJ whole genome shotgun (WGS) entry which is preliminary data.</text>
</comment>
<protein>
    <submittedName>
        <fullName evidence="1">Uncharacterized protein</fullName>
    </submittedName>
</protein>
<accession>A0A150M526</accession>
<evidence type="ECO:0000313" key="2">
    <source>
        <dbReference type="Proteomes" id="UP000075683"/>
    </source>
</evidence>
<evidence type="ECO:0000313" key="1">
    <source>
        <dbReference type="EMBL" id="KYD19199.1"/>
    </source>
</evidence>
<dbReference type="AlphaFoldDB" id="A0A150M526"/>
<name>A0A150M526_9BACI</name>